<organism evidence="2 3">
    <name type="scientific">Christensenella tenuis</name>
    <dbReference type="NCBI Taxonomy" id="2763033"/>
    <lineage>
        <taxon>Bacteria</taxon>
        <taxon>Bacillati</taxon>
        <taxon>Bacillota</taxon>
        <taxon>Clostridia</taxon>
        <taxon>Christensenellales</taxon>
        <taxon>Christensenellaceae</taxon>
        <taxon>Christensenella</taxon>
    </lineage>
</organism>
<name>A0ABR7EDM3_9FIRM</name>
<proteinExistence type="predicted"/>
<dbReference type="Proteomes" id="UP000606889">
    <property type="component" value="Unassembled WGS sequence"/>
</dbReference>
<dbReference type="SMART" id="SM00871">
    <property type="entry name" value="AraC_E_bind"/>
    <property type="match status" value="1"/>
</dbReference>
<dbReference type="PANTHER" id="PTHR36444:SF2">
    <property type="entry name" value="TRANSCRIPTIONAL REGULATOR PROTEIN YOBU-RELATED"/>
    <property type="match status" value="1"/>
</dbReference>
<keyword evidence="3" id="KW-1185">Reference proteome</keyword>
<feature type="domain" description="AraC effector-binding" evidence="1">
    <location>
        <begin position="1"/>
        <end position="149"/>
    </location>
</feature>
<sequence length="150" mass="17060">MDYEVVNIGGKTVEGIGIKTENKDGKAMRDIFPLWDDFFGSGKEEMIRGRVNTKYIGLYTDYEGDFTKPYSYLAGCETDGSGMPVFTVKKIRAGRYAKFVTKDPEKGLGEIWNAVWNMPLKRTYISDFEEYLPGKDGQPEEIHVYIGVEE</sequence>
<accession>A0ABR7EDM3</accession>
<dbReference type="InterPro" id="IPR011256">
    <property type="entry name" value="Reg_factor_effector_dom_sf"/>
</dbReference>
<dbReference type="PANTHER" id="PTHR36444">
    <property type="entry name" value="TRANSCRIPTIONAL REGULATOR PROTEIN YOBU-RELATED"/>
    <property type="match status" value="1"/>
</dbReference>
<evidence type="ECO:0000313" key="3">
    <source>
        <dbReference type="Proteomes" id="UP000606889"/>
    </source>
</evidence>
<dbReference type="RefSeq" id="WP_186857413.1">
    <property type="nucleotide sequence ID" value="NZ_JACOON010000003.1"/>
</dbReference>
<comment type="caution">
    <text evidence="2">The sequence shown here is derived from an EMBL/GenBank/DDBJ whole genome shotgun (WGS) entry which is preliminary data.</text>
</comment>
<evidence type="ECO:0000259" key="1">
    <source>
        <dbReference type="SMART" id="SM00871"/>
    </source>
</evidence>
<dbReference type="InterPro" id="IPR053182">
    <property type="entry name" value="YobU-like_regulator"/>
</dbReference>
<dbReference type="EMBL" id="JACOON010000003">
    <property type="protein sequence ID" value="MBC5647882.1"/>
    <property type="molecule type" value="Genomic_DNA"/>
</dbReference>
<dbReference type="InterPro" id="IPR010499">
    <property type="entry name" value="AraC_E-bd"/>
</dbReference>
<dbReference type="InterPro" id="IPR029441">
    <property type="entry name" value="Cass2"/>
</dbReference>
<dbReference type="SUPFAM" id="SSF55136">
    <property type="entry name" value="Probable bacterial effector-binding domain"/>
    <property type="match status" value="1"/>
</dbReference>
<gene>
    <name evidence="2" type="ORF">H8S18_06000</name>
</gene>
<dbReference type="Gene3D" id="3.20.80.10">
    <property type="entry name" value="Regulatory factor, effector binding domain"/>
    <property type="match status" value="1"/>
</dbReference>
<protein>
    <submittedName>
        <fullName evidence="2">Effector binding domain-containing protein</fullName>
    </submittedName>
</protein>
<dbReference type="Pfam" id="PF14526">
    <property type="entry name" value="Cass2"/>
    <property type="match status" value="1"/>
</dbReference>
<reference evidence="2 3" key="1">
    <citation type="submission" date="2020-08" db="EMBL/GenBank/DDBJ databases">
        <title>Genome public.</title>
        <authorList>
            <person name="Liu C."/>
            <person name="Sun Q."/>
        </authorList>
    </citation>
    <scope>NUCLEOTIDE SEQUENCE [LARGE SCALE GENOMIC DNA]</scope>
    <source>
        <strain evidence="2 3">NSJ-35</strain>
    </source>
</reference>
<evidence type="ECO:0000313" key="2">
    <source>
        <dbReference type="EMBL" id="MBC5647882.1"/>
    </source>
</evidence>